<feature type="compositionally biased region" description="Basic and acidic residues" evidence="1">
    <location>
        <begin position="206"/>
        <end position="215"/>
    </location>
</feature>
<feature type="region of interest" description="Disordered" evidence="1">
    <location>
        <begin position="80"/>
        <end position="138"/>
    </location>
</feature>
<gene>
    <name evidence="2" type="ORF">ACHAW5_003730</name>
</gene>
<comment type="caution">
    <text evidence="2">The sequence shown here is derived from an EMBL/GenBank/DDBJ whole genome shotgun (WGS) entry which is preliminary data.</text>
</comment>
<evidence type="ECO:0000313" key="3">
    <source>
        <dbReference type="Proteomes" id="UP001530315"/>
    </source>
</evidence>
<accession>A0ABD3Q586</accession>
<feature type="compositionally biased region" description="Low complexity" evidence="1">
    <location>
        <begin position="554"/>
        <end position="571"/>
    </location>
</feature>
<dbReference type="AlphaFoldDB" id="A0ABD3Q586"/>
<protein>
    <submittedName>
        <fullName evidence="2">Uncharacterized protein</fullName>
    </submittedName>
</protein>
<name>A0ABD3Q586_9STRA</name>
<organism evidence="2 3">
    <name type="scientific">Stephanodiscus triporus</name>
    <dbReference type="NCBI Taxonomy" id="2934178"/>
    <lineage>
        <taxon>Eukaryota</taxon>
        <taxon>Sar</taxon>
        <taxon>Stramenopiles</taxon>
        <taxon>Ochrophyta</taxon>
        <taxon>Bacillariophyta</taxon>
        <taxon>Coscinodiscophyceae</taxon>
        <taxon>Thalassiosirophycidae</taxon>
        <taxon>Stephanodiscales</taxon>
        <taxon>Stephanodiscaceae</taxon>
        <taxon>Stephanodiscus</taxon>
    </lineage>
</organism>
<feature type="region of interest" description="Disordered" evidence="1">
    <location>
        <begin position="242"/>
        <end position="280"/>
    </location>
</feature>
<dbReference type="Proteomes" id="UP001530315">
    <property type="component" value="Unassembled WGS sequence"/>
</dbReference>
<feature type="compositionally biased region" description="Polar residues" evidence="1">
    <location>
        <begin position="259"/>
        <end position="269"/>
    </location>
</feature>
<dbReference type="EMBL" id="JALLAZ020000455">
    <property type="protein sequence ID" value="KAL3794721.1"/>
    <property type="molecule type" value="Genomic_DNA"/>
</dbReference>
<reference evidence="2 3" key="1">
    <citation type="submission" date="2024-10" db="EMBL/GenBank/DDBJ databases">
        <title>Updated reference genomes for cyclostephanoid diatoms.</title>
        <authorList>
            <person name="Roberts W.R."/>
            <person name="Alverson A.J."/>
        </authorList>
    </citation>
    <scope>NUCLEOTIDE SEQUENCE [LARGE SCALE GENOMIC DNA]</scope>
    <source>
        <strain evidence="2 3">AJA276-08</strain>
    </source>
</reference>
<evidence type="ECO:0000256" key="1">
    <source>
        <dbReference type="SAM" id="MobiDB-lite"/>
    </source>
</evidence>
<feature type="compositionally biased region" description="Polar residues" evidence="1">
    <location>
        <begin position="187"/>
        <end position="196"/>
    </location>
</feature>
<proteinExistence type="predicted"/>
<sequence length="616" mass="66806">MSAAATSKRGGAGLNCCIIGKKGAKRSASGKKSSSAAHISIAKTKDMHKTTAIEIAPKHASLSEKRRFAAMISWVKRRKGPEKKLPAAKGTVTANKRKSSETAAPVTPVKGKSKMGSMQKKHHPPAAAAAAPPPAKKRKIECSLGGTLSSSKEAQSILTALVIRSNAAKRGWERRRSLAAANGNAGSTNTDASLEDSNAAVEDTPNVEKKAFNKQRSEKDAIAIRIAAAKLGWERRRNQIAAESSAGSSTSDDSSSAEKQSFNKGSGRSSVAKKTATASGKVYTATERRRAAIAGWEKRKTARMSIGLTSTSDVATSVATVQSMVLNSSPPTMPQLTREFKNYREGTKRSRRLAAESTESYEDEVRKINQIVSYLRMSRGWLEFRPSSRRGSGTATYGYIPSSIASFIRDGTISQRTVLDHGTLGVHYALDWDGYGGLKDMIATFGEDYSPYPTEEMMEKSRDTEWELGDDLPWREVLEDEEKKLAMIAAKEQESTAIDEDILFVAAILANLDRSAAKEHEQDDLEEVKSEEEDQSAARFSSHVALKNFDNIFDSSDAPSSARPSSPASPDTQYDDSDSEDCKTQEVENALPRVADDCLKQCKDVVLICLSSNEEV</sequence>
<feature type="region of interest" description="Disordered" evidence="1">
    <location>
        <begin position="180"/>
        <end position="215"/>
    </location>
</feature>
<keyword evidence="3" id="KW-1185">Reference proteome</keyword>
<feature type="region of interest" description="Disordered" evidence="1">
    <location>
        <begin position="554"/>
        <end position="586"/>
    </location>
</feature>
<feature type="compositionally biased region" description="Low complexity" evidence="1">
    <location>
        <begin position="242"/>
        <end position="258"/>
    </location>
</feature>
<evidence type="ECO:0000313" key="2">
    <source>
        <dbReference type="EMBL" id="KAL3794721.1"/>
    </source>
</evidence>